<name>A0A1G5FVB7_9FLAO</name>
<evidence type="ECO:0000313" key="2">
    <source>
        <dbReference type="EMBL" id="SCY42760.1"/>
    </source>
</evidence>
<dbReference type="Proteomes" id="UP000199354">
    <property type="component" value="Unassembled WGS sequence"/>
</dbReference>
<dbReference type="GO" id="GO:0008703">
    <property type="term" value="F:5-amino-6-(5-phosphoribosylamino)uracil reductase activity"/>
    <property type="evidence" value="ECO:0007669"/>
    <property type="project" value="InterPro"/>
</dbReference>
<dbReference type="RefSeq" id="WP_091141581.1">
    <property type="nucleotide sequence ID" value="NZ_FMVF01000005.1"/>
</dbReference>
<accession>A0A1G5FVB7</accession>
<protein>
    <submittedName>
        <fullName evidence="2">Dihydrofolate reductase</fullName>
    </submittedName>
</protein>
<dbReference type="OrthoDB" id="195113at2"/>
<dbReference type="EMBL" id="FMVF01000005">
    <property type="protein sequence ID" value="SCY42760.1"/>
    <property type="molecule type" value="Genomic_DNA"/>
</dbReference>
<dbReference type="AlphaFoldDB" id="A0A1G5FVB7"/>
<dbReference type="InterPro" id="IPR024072">
    <property type="entry name" value="DHFR-like_dom_sf"/>
</dbReference>
<dbReference type="PANTHER" id="PTHR38011">
    <property type="entry name" value="DIHYDROFOLATE REDUCTASE FAMILY PROTEIN (AFU_ORTHOLOGUE AFUA_8G06820)"/>
    <property type="match status" value="1"/>
</dbReference>
<reference evidence="2 3" key="1">
    <citation type="submission" date="2016-10" db="EMBL/GenBank/DDBJ databases">
        <authorList>
            <person name="de Groot N.N."/>
        </authorList>
    </citation>
    <scope>NUCLEOTIDE SEQUENCE [LARGE SCALE GENOMIC DNA]</scope>
    <source>
        <strain evidence="2 3">CGMCC 1.7031</strain>
    </source>
</reference>
<evidence type="ECO:0000313" key="3">
    <source>
        <dbReference type="Proteomes" id="UP000199354"/>
    </source>
</evidence>
<dbReference type="GO" id="GO:0009231">
    <property type="term" value="P:riboflavin biosynthetic process"/>
    <property type="evidence" value="ECO:0007669"/>
    <property type="project" value="InterPro"/>
</dbReference>
<proteinExistence type="predicted"/>
<dbReference type="Pfam" id="PF01872">
    <property type="entry name" value="RibD_C"/>
    <property type="match status" value="1"/>
</dbReference>
<dbReference type="InterPro" id="IPR002734">
    <property type="entry name" value="RibDG_C"/>
</dbReference>
<gene>
    <name evidence="2" type="ORF">SAMN02927903_01410</name>
</gene>
<feature type="domain" description="Bacterial bifunctional deaminase-reductase C-terminal" evidence="1">
    <location>
        <begin position="4"/>
        <end position="180"/>
    </location>
</feature>
<dbReference type="STRING" id="490189.SAMN02927903_01410"/>
<dbReference type="Gene3D" id="3.40.430.10">
    <property type="entry name" value="Dihydrofolate Reductase, subunit A"/>
    <property type="match status" value="1"/>
</dbReference>
<evidence type="ECO:0000259" key="1">
    <source>
        <dbReference type="Pfam" id="PF01872"/>
    </source>
</evidence>
<dbReference type="SUPFAM" id="SSF53597">
    <property type="entry name" value="Dihydrofolate reductase-like"/>
    <property type="match status" value="1"/>
</dbReference>
<dbReference type="PANTHER" id="PTHR38011:SF11">
    <property type="entry name" value="2,5-DIAMINO-6-RIBOSYLAMINO-4(3H)-PYRIMIDINONE 5'-PHOSPHATE REDUCTASE"/>
    <property type="match status" value="1"/>
</dbReference>
<organism evidence="2 3">
    <name type="scientific">Flavobacterium caeni</name>
    <dbReference type="NCBI Taxonomy" id="490189"/>
    <lineage>
        <taxon>Bacteria</taxon>
        <taxon>Pseudomonadati</taxon>
        <taxon>Bacteroidota</taxon>
        <taxon>Flavobacteriia</taxon>
        <taxon>Flavobacteriales</taxon>
        <taxon>Flavobacteriaceae</taxon>
        <taxon>Flavobacterium</taxon>
    </lineage>
</organism>
<dbReference type="InterPro" id="IPR050765">
    <property type="entry name" value="Riboflavin_Biosynth_HTPR"/>
</dbReference>
<keyword evidence="3" id="KW-1185">Reference proteome</keyword>
<sequence>MRQLIVEEWLSLDGYATDRNGTTDFFPPADDAKTFDTRQLDFLETIDTMVLGKNTYELFAGYWPTAGDTEIIADKLNGLEKIVFSQTLKKAPWGSFPDAEVISSDAVETVKKLKQVAGKNIIVWGSLTLVKELIDADLVDLYRMHICPTATGGGRKLFPDFDRYRRFKLVGSEVFESGVVSVYFKPRKQDRN</sequence>